<accession>W6JSF4</accession>
<sequence>MVAEGVEPVETNRRSAIMLTGSALITALAGCGPANAPTQPVRVVQANAKPTTSKAPRPIGDGSTAHTGPQPHQPTLPDLAAGSAPPAVRRLLVGRRRRDRCAPADPVPHCRKGNRRLHDDLPQRHLSAARGGREALSRPAP</sequence>
<evidence type="ECO:0000313" key="2">
    <source>
        <dbReference type="EMBL" id="CCH71858.1"/>
    </source>
</evidence>
<reference evidence="2 3" key="1">
    <citation type="journal article" date="2013" name="ISME J.">
        <title>A metabolic model for members of the genus Tetrasphaera involved in enhanced biological phosphorus removal.</title>
        <authorList>
            <person name="Kristiansen R."/>
            <person name="Nguyen H.T.T."/>
            <person name="Saunders A.M."/>
            <person name="Nielsen J.L."/>
            <person name="Wimmer R."/>
            <person name="Le V.Q."/>
            <person name="McIlroy S.J."/>
            <person name="Petrovski S."/>
            <person name="Seviour R.J."/>
            <person name="Calteau A."/>
            <person name="Nielsen K.L."/>
            <person name="Nielsen P.H."/>
        </authorList>
    </citation>
    <scope>NUCLEOTIDE SEQUENCE [LARGE SCALE GENOMIC DNA]</scope>
    <source>
        <strain evidence="2 3">Ben110</strain>
    </source>
</reference>
<feature type="compositionally biased region" description="Basic and acidic residues" evidence="1">
    <location>
        <begin position="131"/>
        <end position="141"/>
    </location>
</feature>
<feature type="region of interest" description="Disordered" evidence="1">
    <location>
        <begin position="43"/>
        <end position="141"/>
    </location>
</feature>
<dbReference type="EMBL" id="CAJA01000019">
    <property type="protein sequence ID" value="CCH71858.1"/>
    <property type="molecule type" value="Genomic_DNA"/>
</dbReference>
<dbReference type="STRING" id="1193182.BN11_1150004"/>
<dbReference type="AlphaFoldDB" id="W6JSF4"/>
<keyword evidence="3" id="KW-1185">Reference proteome</keyword>
<gene>
    <name evidence="2" type="ORF">BN11_1150004</name>
</gene>
<proteinExistence type="predicted"/>
<evidence type="ECO:0000313" key="3">
    <source>
        <dbReference type="Proteomes" id="UP000035763"/>
    </source>
</evidence>
<evidence type="ECO:0000256" key="1">
    <source>
        <dbReference type="SAM" id="MobiDB-lite"/>
    </source>
</evidence>
<name>W6JSF4_9MICO</name>
<dbReference type="Proteomes" id="UP000035763">
    <property type="component" value="Unassembled WGS sequence"/>
</dbReference>
<protein>
    <submittedName>
        <fullName evidence="2">Uncharacterized protein</fullName>
    </submittedName>
</protein>
<organism evidence="2 3">
    <name type="scientific">Nostocoides australiense Ben110</name>
    <dbReference type="NCBI Taxonomy" id="1193182"/>
    <lineage>
        <taxon>Bacteria</taxon>
        <taxon>Bacillati</taxon>
        <taxon>Actinomycetota</taxon>
        <taxon>Actinomycetes</taxon>
        <taxon>Micrococcales</taxon>
        <taxon>Intrasporangiaceae</taxon>
        <taxon>Nostocoides</taxon>
    </lineage>
</organism>
<comment type="caution">
    <text evidence="2">The sequence shown here is derived from an EMBL/GenBank/DDBJ whole genome shotgun (WGS) entry which is preliminary data.</text>
</comment>